<protein>
    <submittedName>
        <fullName evidence="1">Uncharacterized protein</fullName>
    </submittedName>
</protein>
<proteinExistence type="predicted"/>
<dbReference type="EMBL" id="BMAU01021172">
    <property type="protein sequence ID" value="GFX93224.1"/>
    <property type="molecule type" value="Genomic_DNA"/>
</dbReference>
<gene>
    <name evidence="1" type="ORF">TNCV_4761031</name>
</gene>
<dbReference type="Proteomes" id="UP000887159">
    <property type="component" value="Unassembled WGS sequence"/>
</dbReference>
<sequence length="121" mass="14253">MIPFIKRFSYLHLNNLDDLQPYETELKGIVPSPRCGRYGVVGFGKIGRFLRGVDITFSMFWVYDDVNSDYLWNCDEIGFAYVCTWIAFSELIRRPYLWSSDENSVAYNCPWIAFSELIRRP</sequence>
<reference evidence="1" key="1">
    <citation type="submission" date="2020-08" db="EMBL/GenBank/DDBJ databases">
        <title>Multicomponent nature underlies the extraordinary mechanical properties of spider dragline silk.</title>
        <authorList>
            <person name="Kono N."/>
            <person name="Nakamura H."/>
            <person name="Mori M."/>
            <person name="Yoshida Y."/>
            <person name="Ohtoshi R."/>
            <person name="Malay A.D."/>
            <person name="Moran D.A.P."/>
            <person name="Tomita M."/>
            <person name="Numata K."/>
            <person name="Arakawa K."/>
        </authorList>
    </citation>
    <scope>NUCLEOTIDE SEQUENCE</scope>
</reference>
<keyword evidence="2" id="KW-1185">Reference proteome</keyword>
<name>A0A8X6V4V3_TRICX</name>
<dbReference type="AlphaFoldDB" id="A0A8X6V4V3"/>
<evidence type="ECO:0000313" key="2">
    <source>
        <dbReference type="Proteomes" id="UP000887159"/>
    </source>
</evidence>
<accession>A0A8X6V4V3</accession>
<comment type="caution">
    <text evidence="1">The sequence shown here is derived from an EMBL/GenBank/DDBJ whole genome shotgun (WGS) entry which is preliminary data.</text>
</comment>
<evidence type="ECO:0000313" key="1">
    <source>
        <dbReference type="EMBL" id="GFX93224.1"/>
    </source>
</evidence>
<organism evidence="1 2">
    <name type="scientific">Trichonephila clavipes</name>
    <name type="common">Golden silk orbweaver</name>
    <name type="synonym">Nephila clavipes</name>
    <dbReference type="NCBI Taxonomy" id="2585209"/>
    <lineage>
        <taxon>Eukaryota</taxon>
        <taxon>Metazoa</taxon>
        <taxon>Ecdysozoa</taxon>
        <taxon>Arthropoda</taxon>
        <taxon>Chelicerata</taxon>
        <taxon>Arachnida</taxon>
        <taxon>Araneae</taxon>
        <taxon>Araneomorphae</taxon>
        <taxon>Entelegynae</taxon>
        <taxon>Araneoidea</taxon>
        <taxon>Nephilidae</taxon>
        <taxon>Trichonephila</taxon>
    </lineage>
</organism>